<evidence type="ECO:0000256" key="5">
    <source>
        <dbReference type="ARBA" id="ARBA00022679"/>
    </source>
</evidence>
<organism evidence="11">
    <name type="scientific">Cyprideis torosa</name>
    <dbReference type="NCBI Taxonomy" id="163714"/>
    <lineage>
        <taxon>Eukaryota</taxon>
        <taxon>Metazoa</taxon>
        <taxon>Ecdysozoa</taxon>
        <taxon>Arthropoda</taxon>
        <taxon>Crustacea</taxon>
        <taxon>Oligostraca</taxon>
        <taxon>Ostracoda</taxon>
        <taxon>Podocopa</taxon>
        <taxon>Podocopida</taxon>
        <taxon>Cytherocopina</taxon>
        <taxon>Cytheroidea</taxon>
        <taxon>Cytherideidae</taxon>
        <taxon>Cyprideis</taxon>
    </lineage>
</organism>
<keyword evidence="8 10" id="KW-0067">ATP-binding</keyword>
<evidence type="ECO:0000256" key="9">
    <source>
        <dbReference type="ARBA" id="ARBA00023242"/>
    </source>
</evidence>
<comment type="catalytic activity">
    <reaction evidence="10">
        <text>ATP + H2O = ADP + phosphate + H(+)</text>
        <dbReference type="Rhea" id="RHEA:13065"/>
        <dbReference type="ChEBI" id="CHEBI:15377"/>
        <dbReference type="ChEBI" id="CHEBI:15378"/>
        <dbReference type="ChEBI" id="CHEBI:30616"/>
        <dbReference type="ChEBI" id="CHEBI:43474"/>
        <dbReference type="ChEBI" id="CHEBI:456216"/>
    </reaction>
</comment>
<evidence type="ECO:0000256" key="10">
    <source>
        <dbReference type="HAMAP-Rule" id="MF_03173"/>
    </source>
</evidence>
<keyword evidence="9 10" id="KW-0539">Nucleus</keyword>
<evidence type="ECO:0000256" key="8">
    <source>
        <dbReference type="ARBA" id="ARBA00022840"/>
    </source>
</evidence>
<evidence type="ECO:0000313" key="11">
    <source>
        <dbReference type="EMBL" id="CAD7227009.1"/>
    </source>
</evidence>
<dbReference type="Gene3D" id="3.40.50.300">
    <property type="entry name" value="P-loop containing nucleotide triphosphate hydrolases"/>
    <property type="match status" value="1"/>
</dbReference>
<dbReference type="InterPro" id="IPR020618">
    <property type="entry name" value="Adenyl_kinase_AK6"/>
</dbReference>
<keyword evidence="5 10" id="KW-0808">Transferase</keyword>
<protein>
    <recommendedName>
        <fullName evidence="10">Adenylate kinase isoenzyme 6 homolog</fullName>
        <shortName evidence="10">AK6</shortName>
        <ecNumber evidence="10">2.7.4.3</ecNumber>
    </recommendedName>
    <alternativeName>
        <fullName evidence="10">Dual activity adenylate kinase/ATPase</fullName>
        <shortName evidence="10">AK/ATPase</shortName>
    </alternativeName>
</protein>
<reference evidence="11" key="1">
    <citation type="submission" date="2020-11" db="EMBL/GenBank/DDBJ databases">
        <authorList>
            <person name="Tran Van P."/>
        </authorList>
    </citation>
    <scope>NUCLEOTIDE SEQUENCE</scope>
</reference>
<comment type="similarity">
    <text evidence="10">Belongs to the adenylate kinase family. AK6 subfamily.</text>
</comment>
<feature type="binding site" evidence="10">
    <location>
        <position position="20"/>
    </location>
    <ligand>
        <name>ATP</name>
        <dbReference type="ChEBI" id="CHEBI:30616"/>
    </ligand>
</feature>
<proteinExistence type="inferred from homology"/>
<comment type="caution">
    <text evidence="10">Lacks conserved residue(s) required for the propagation of feature annotation.</text>
</comment>
<dbReference type="GO" id="GO:0006364">
    <property type="term" value="P:rRNA processing"/>
    <property type="evidence" value="ECO:0007669"/>
    <property type="project" value="UniProtKB-KW"/>
</dbReference>
<dbReference type="GO" id="GO:0005737">
    <property type="term" value="C:cytoplasm"/>
    <property type="evidence" value="ECO:0007669"/>
    <property type="project" value="UniProtKB-SubCell"/>
</dbReference>
<gene>
    <name evidence="11" type="ORF">CTOB1V02_LOCUS4920</name>
</gene>
<dbReference type="EMBL" id="OB661001">
    <property type="protein sequence ID" value="CAD7227009.1"/>
    <property type="molecule type" value="Genomic_DNA"/>
</dbReference>
<dbReference type="GO" id="GO:0005524">
    <property type="term" value="F:ATP binding"/>
    <property type="evidence" value="ECO:0007669"/>
    <property type="project" value="UniProtKB-KW"/>
</dbReference>
<name>A0A7R8WAW0_9CRUS</name>
<feature type="binding site" evidence="10">
    <location>
        <position position="19"/>
    </location>
    <ligand>
        <name>ATP</name>
        <dbReference type="ChEBI" id="CHEBI:30616"/>
    </ligand>
</feature>
<dbReference type="GO" id="GO:0016887">
    <property type="term" value="F:ATP hydrolysis activity"/>
    <property type="evidence" value="ECO:0007669"/>
    <property type="project" value="UniProtKB-UniRule"/>
</dbReference>
<feature type="binding site" evidence="10">
    <location>
        <position position="113"/>
    </location>
    <ligand>
        <name>ATP</name>
        <dbReference type="ChEBI" id="CHEBI:30616"/>
    </ligand>
</feature>
<evidence type="ECO:0000256" key="4">
    <source>
        <dbReference type="ARBA" id="ARBA00022552"/>
    </source>
</evidence>
<comment type="subcellular location">
    <subcellularLocation>
        <location evidence="10">Cytoplasm</location>
    </subcellularLocation>
    <subcellularLocation>
        <location evidence="10">Nucleus</location>
    </subcellularLocation>
</comment>
<accession>A0A7R8WAW0</accession>
<dbReference type="Pfam" id="PF13238">
    <property type="entry name" value="AAA_18"/>
    <property type="match status" value="1"/>
</dbReference>
<dbReference type="PANTHER" id="PTHR12595:SF0">
    <property type="entry name" value="ADENYLATE KINASE ISOENZYME 6"/>
    <property type="match status" value="1"/>
</dbReference>
<dbReference type="HAMAP" id="MF_00039">
    <property type="entry name" value="Adenylate_kinase_AK6"/>
    <property type="match status" value="1"/>
</dbReference>
<dbReference type="SUPFAM" id="SSF52540">
    <property type="entry name" value="P-loop containing nucleoside triphosphate hydrolases"/>
    <property type="match status" value="1"/>
</dbReference>
<comment type="subunit">
    <text evidence="10">Monomer and homodimer. Interacts with small ribosomal subunit protein uS11. Not a structural component of 43S pre-ribosomes, but transiently interacts with them by binding to uS11.</text>
</comment>
<feature type="region of interest" description="NMPbind" evidence="10">
    <location>
        <begin position="36"/>
        <end position="59"/>
    </location>
</feature>
<feature type="binding site" evidence="10">
    <location>
        <position position="16"/>
    </location>
    <ligand>
        <name>ATP</name>
        <dbReference type="ChEBI" id="CHEBI:30616"/>
    </ligand>
</feature>
<evidence type="ECO:0000256" key="7">
    <source>
        <dbReference type="ARBA" id="ARBA00022777"/>
    </source>
</evidence>
<sequence length="185" mass="20901">MGKRLKPNVLVTGTPGTGKSSFCEEAAERTGLKHVNVSEVAKEKGYTEGYDPEYDTAILDEDALLDDLEEVTSDGGVIVDYHSAELFPKRWFDLVLVLRTDNTILYDRLSGKRGYSGKKLSENMECEIMGTLLEEAKEAYDQEIVHELRSDTMSDMEQNIERLCVWLKNWCTNNQEVCTATSSSW</sequence>
<comment type="catalytic activity">
    <reaction evidence="1 10">
        <text>AMP + ATP = 2 ADP</text>
        <dbReference type="Rhea" id="RHEA:12973"/>
        <dbReference type="ChEBI" id="CHEBI:30616"/>
        <dbReference type="ChEBI" id="CHEBI:456215"/>
        <dbReference type="ChEBI" id="CHEBI:456216"/>
        <dbReference type="EC" id="2.7.4.3"/>
    </reaction>
</comment>
<dbReference type="GO" id="GO:0005634">
    <property type="term" value="C:nucleus"/>
    <property type="evidence" value="ECO:0007669"/>
    <property type="project" value="UniProtKB-SubCell"/>
</dbReference>
<evidence type="ECO:0000256" key="6">
    <source>
        <dbReference type="ARBA" id="ARBA00022741"/>
    </source>
</evidence>
<dbReference type="FunFam" id="3.40.50.300:FF:000372">
    <property type="entry name" value="Adenylate kinase isoenzyme 6 homolog"/>
    <property type="match status" value="1"/>
</dbReference>
<keyword evidence="3 10" id="KW-0690">Ribosome biogenesis</keyword>
<dbReference type="AlphaFoldDB" id="A0A7R8WAW0"/>
<evidence type="ECO:0000256" key="1">
    <source>
        <dbReference type="ARBA" id="ARBA00000582"/>
    </source>
</evidence>
<dbReference type="InterPro" id="IPR027417">
    <property type="entry name" value="P-loop_NTPase"/>
</dbReference>
<keyword evidence="7 10" id="KW-0418">Kinase</keyword>
<evidence type="ECO:0000256" key="2">
    <source>
        <dbReference type="ARBA" id="ARBA00022490"/>
    </source>
</evidence>
<keyword evidence="6 10" id="KW-0547">Nucleotide-binding</keyword>
<dbReference type="PANTHER" id="PTHR12595">
    <property type="entry name" value="POS9-ACTIVATING FACTOR FAP7-RELATED"/>
    <property type="match status" value="1"/>
</dbReference>
<feature type="region of interest" description="LID" evidence="10">
    <location>
        <begin position="112"/>
        <end position="122"/>
    </location>
</feature>
<feature type="binding site" evidence="10">
    <location>
        <position position="18"/>
    </location>
    <ligand>
        <name>ATP</name>
        <dbReference type="ChEBI" id="CHEBI:30616"/>
    </ligand>
</feature>
<dbReference type="EC" id="2.7.4.3" evidence="10"/>
<dbReference type="OrthoDB" id="10251185at2759"/>
<dbReference type="GO" id="GO:0042274">
    <property type="term" value="P:ribosomal small subunit biogenesis"/>
    <property type="evidence" value="ECO:0007669"/>
    <property type="project" value="UniProtKB-UniRule"/>
</dbReference>
<comment type="function">
    <text evidence="10">Broad-specificity nucleoside monophosphate (NMP) kinase that catalyzes the reversible transfer of the terminal phosphate group between nucleoside triphosphates and monophosphates. Has also ATPase activity. Involved in the late cytoplasmic maturation steps of the 40S ribosomal particles, specifically 18S rRNA maturation. While NMP activity is not required for ribosome maturation, ATPase activity is. Associates transiently with small ribosomal subunit protein uS11. ATP hydrolysis breaks the interaction with uS11. May temporarily remove uS11 from the ribosome to enable a conformational change of the ribosomal RNA that is needed for the final maturation step of the small ribosomal subunit. Its NMP activity may have a role in nuclear energy homeostasis.</text>
</comment>
<keyword evidence="4 10" id="KW-0698">rRNA processing</keyword>
<keyword evidence="2 10" id="KW-0963">Cytoplasm</keyword>
<evidence type="ECO:0000256" key="3">
    <source>
        <dbReference type="ARBA" id="ARBA00022517"/>
    </source>
</evidence>
<dbReference type="GO" id="GO:0004017">
    <property type="term" value="F:AMP kinase activity"/>
    <property type="evidence" value="ECO:0007669"/>
    <property type="project" value="UniProtKB-UniRule"/>
</dbReference>
<feature type="binding site" evidence="10">
    <location>
        <position position="21"/>
    </location>
    <ligand>
        <name>ATP</name>
        <dbReference type="ChEBI" id="CHEBI:30616"/>
    </ligand>
</feature>